<evidence type="ECO:0000256" key="2">
    <source>
        <dbReference type="SAM" id="SignalP"/>
    </source>
</evidence>
<evidence type="ECO:0000313" key="4">
    <source>
        <dbReference type="Proteomes" id="UP000249066"/>
    </source>
</evidence>
<keyword evidence="2" id="KW-0732">Signal</keyword>
<protein>
    <submittedName>
        <fullName evidence="3">Uncharacterized protein</fullName>
    </submittedName>
</protein>
<dbReference type="EMBL" id="QFNN01000028">
    <property type="protein sequence ID" value="PZO90431.1"/>
    <property type="molecule type" value="Genomic_DNA"/>
</dbReference>
<organism evidence="3 4">
    <name type="scientific">Sphingomonas sanxanigenens</name>
    <dbReference type="NCBI Taxonomy" id="397260"/>
    <lineage>
        <taxon>Bacteria</taxon>
        <taxon>Pseudomonadati</taxon>
        <taxon>Pseudomonadota</taxon>
        <taxon>Alphaproteobacteria</taxon>
        <taxon>Sphingomonadales</taxon>
        <taxon>Sphingomonadaceae</taxon>
        <taxon>Sphingomonas</taxon>
    </lineage>
</organism>
<dbReference type="AlphaFoldDB" id="A0A2W5C5Q3"/>
<feature type="region of interest" description="Disordered" evidence="1">
    <location>
        <begin position="89"/>
        <end position="113"/>
    </location>
</feature>
<reference evidence="3 4" key="1">
    <citation type="submission" date="2017-08" db="EMBL/GenBank/DDBJ databases">
        <title>Infants hospitalized years apart are colonized by the same room-sourced microbial strains.</title>
        <authorList>
            <person name="Brooks B."/>
            <person name="Olm M.R."/>
            <person name="Firek B.A."/>
            <person name="Baker R."/>
            <person name="Thomas B.C."/>
            <person name="Morowitz M.J."/>
            <person name="Banfield J.F."/>
        </authorList>
    </citation>
    <scope>NUCLEOTIDE SEQUENCE [LARGE SCALE GENOMIC DNA]</scope>
    <source>
        <strain evidence="3">S2_018_000_R2_101</strain>
    </source>
</reference>
<evidence type="ECO:0000256" key="1">
    <source>
        <dbReference type="SAM" id="MobiDB-lite"/>
    </source>
</evidence>
<name>A0A2W5C5Q3_9SPHN</name>
<accession>A0A2W5C5Q3</accession>
<evidence type="ECO:0000313" key="3">
    <source>
        <dbReference type="EMBL" id="PZO90431.1"/>
    </source>
</evidence>
<feature type="chain" id="PRO_5016176090" evidence="2">
    <location>
        <begin position="25"/>
        <end position="172"/>
    </location>
</feature>
<comment type="caution">
    <text evidence="3">The sequence shown here is derived from an EMBL/GenBank/DDBJ whole genome shotgun (WGS) entry which is preliminary data.</text>
</comment>
<dbReference type="Proteomes" id="UP000249066">
    <property type="component" value="Unassembled WGS sequence"/>
</dbReference>
<sequence length="172" mass="17790">MTLSTASRAAAVIALTTMATTGLAQPPQTPPTGEQRAADIVTQPLDDVNLKKKDIPPVLARAVDNAYSADDTRTCATIAAAVAGLDEALGDDFDAPPPPPDNRDQKREQGAGAVGKAVVNSLIPFRGIVRYVSGADKASQQYNVAVSAGLTRRGYLKGIGRARGCKPPAAPQ</sequence>
<proteinExistence type="predicted"/>
<feature type="signal peptide" evidence="2">
    <location>
        <begin position="1"/>
        <end position="24"/>
    </location>
</feature>
<gene>
    <name evidence="3" type="ORF">DI623_06715</name>
</gene>